<feature type="domain" description="DUSP" evidence="10">
    <location>
        <begin position="54"/>
        <end position="156"/>
    </location>
</feature>
<evidence type="ECO:0000256" key="5">
    <source>
        <dbReference type="ARBA" id="ARBA00022786"/>
    </source>
</evidence>
<feature type="region of interest" description="Disordered" evidence="8">
    <location>
        <begin position="1107"/>
        <end position="1171"/>
    </location>
</feature>
<gene>
    <name evidence="11" type="ORF">LAME_0G03400G</name>
</gene>
<keyword evidence="7" id="KW-0788">Thiol protease</keyword>
<dbReference type="EMBL" id="LT598484">
    <property type="protein sequence ID" value="SCU99499.1"/>
    <property type="molecule type" value="Genomic_DNA"/>
</dbReference>
<evidence type="ECO:0000256" key="8">
    <source>
        <dbReference type="SAM" id="MobiDB-lite"/>
    </source>
</evidence>
<dbReference type="EC" id="3.4.19.12" evidence="3"/>
<evidence type="ECO:0000313" key="11">
    <source>
        <dbReference type="EMBL" id="SCU99499.1"/>
    </source>
</evidence>
<proteinExistence type="inferred from homology"/>
<dbReference type="GO" id="GO:0016579">
    <property type="term" value="P:protein deubiquitination"/>
    <property type="evidence" value="ECO:0007669"/>
    <property type="project" value="InterPro"/>
</dbReference>
<feature type="compositionally biased region" description="Acidic residues" evidence="8">
    <location>
        <begin position="1077"/>
        <end position="1088"/>
    </location>
</feature>
<dbReference type="Gene3D" id="3.90.70.10">
    <property type="entry name" value="Cysteine proteinases"/>
    <property type="match status" value="2"/>
</dbReference>
<feature type="compositionally biased region" description="Basic and acidic residues" evidence="8">
    <location>
        <begin position="30"/>
        <end position="40"/>
    </location>
</feature>
<dbReference type="InterPro" id="IPR001394">
    <property type="entry name" value="Peptidase_C19_UCH"/>
</dbReference>
<dbReference type="PROSITE" id="PS50235">
    <property type="entry name" value="USP_3"/>
    <property type="match status" value="1"/>
</dbReference>
<evidence type="ECO:0000256" key="6">
    <source>
        <dbReference type="ARBA" id="ARBA00022801"/>
    </source>
</evidence>
<dbReference type="PANTHER" id="PTHR21646:SF24">
    <property type="entry name" value="UBIQUITIN CARBOXYL-TERMINAL HYDROLASE"/>
    <property type="match status" value="1"/>
</dbReference>
<dbReference type="GO" id="GO:0006508">
    <property type="term" value="P:proteolysis"/>
    <property type="evidence" value="ECO:0007669"/>
    <property type="project" value="UniProtKB-KW"/>
</dbReference>
<dbReference type="Gene3D" id="3.30.2230.10">
    <property type="entry name" value="DUSP-like"/>
    <property type="match status" value="1"/>
</dbReference>
<dbReference type="PROSITE" id="PS00973">
    <property type="entry name" value="USP_2"/>
    <property type="match status" value="1"/>
</dbReference>
<feature type="compositionally biased region" description="Low complexity" evidence="8">
    <location>
        <begin position="1140"/>
        <end position="1153"/>
    </location>
</feature>
<feature type="domain" description="USP" evidence="9">
    <location>
        <begin position="317"/>
        <end position="1033"/>
    </location>
</feature>
<evidence type="ECO:0000259" key="9">
    <source>
        <dbReference type="PROSITE" id="PS50235"/>
    </source>
</evidence>
<dbReference type="InterPro" id="IPR018200">
    <property type="entry name" value="USP_CS"/>
</dbReference>
<feature type="compositionally biased region" description="Basic residues" evidence="8">
    <location>
        <begin position="1123"/>
        <end position="1133"/>
    </location>
</feature>
<feature type="region of interest" description="Disordered" evidence="8">
    <location>
        <begin position="1"/>
        <end position="50"/>
    </location>
</feature>
<dbReference type="SUPFAM" id="SSF143791">
    <property type="entry name" value="DUSP-like"/>
    <property type="match status" value="1"/>
</dbReference>
<evidence type="ECO:0000256" key="1">
    <source>
        <dbReference type="ARBA" id="ARBA00000707"/>
    </source>
</evidence>
<dbReference type="PANTHER" id="PTHR21646">
    <property type="entry name" value="UBIQUITIN CARBOXYL-TERMINAL HYDROLASE"/>
    <property type="match status" value="1"/>
</dbReference>
<evidence type="ECO:0000256" key="4">
    <source>
        <dbReference type="ARBA" id="ARBA00022670"/>
    </source>
</evidence>
<dbReference type="SUPFAM" id="SSF54001">
    <property type="entry name" value="Cysteine proteinases"/>
    <property type="match status" value="1"/>
</dbReference>
<dbReference type="Pfam" id="PF06337">
    <property type="entry name" value="DUSP"/>
    <property type="match status" value="1"/>
</dbReference>
<dbReference type="InterPro" id="IPR038765">
    <property type="entry name" value="Papain-like_cys_pep_sf"/>
</dbReference>
<keyword evidence="6" id="KW-0378">Hydrolase</keyword>
<organism evidence="11 12">
    <name type="scientific">Lachancea meyersii CBS 8951</name>
    <dbReference type="NCBI Taxonomy" id="1266667"/>
    <lineage>
        <taxon>Eukaryota</taxon>
        <taxon>Fungi</taxon>
        <taxon>Dikarya</taxon>
        <taxon>Ascomycota</taxon>
        <taxon>Saccharomycotina</taxon>
        <taxon>Saccharomycetes</taxon>
        <taxon>Saccharomycetales</taxon>
        <taxon>Saccharomycetaceae</taxon>
        <taxon>Lachancea</taxon>
    </lineage>
</organism>
<accession>A0A1G4K6M6</accession>
<protein>
    <recommendedName>
        <fullName evidence="3">ubiquitinyl hydrolase 1</fullName>
        <ecNumber evidence="3">3.4.19.12</ecNumber>
    </recommendedName>
</protein>
<reference evidence="12" key="1">
    <citation type="submission" date="2016-03" db="EMBL/GenBank/DDBJ databases">
        <authorList>
            <person name="Devillers Hugo."/>
        </authorList>
    </citation>
    <scope>NUCLEOTIDE SEQUENCE [LARGE SCALE GENOMIC DNA]</scope>
</reference>
<keyword evidence="5" id="KW-0833">Ubl conjugation pathway</keyword>
<comment type="catalytic activity">
    <reaction evidence="1">
        <text>Thiol-dependent hydrolysis of ester, thioester, amide, peptide and isopeptide bonds formed by the C-terminal Gly of ubiquitin (a 76-residue protein attached to proteins as an intracellular targeting signal).</text>
        <dbReference type="EC" id="3.4.19.12"/>
    </reaction>
</comment>
<dbReference type="Pfam" id="PF00443">
    <property type="entry name" value="UCH"/>
    <property type="match status" value="1"/>
</dbReference>
<dbReference type="InterPro" id="IPR035927">
    <property type="entry name" value="DUSP-like_sf"/>
</dbReference>
<comment type="similarity">
    <text evidence="2">Belongs to the peptidase C19 family.</text>
</comment>
<dbReference type="OrthoDB" id="292964at2759"/>
<evidence type="ECO:0000256" key="3">
    <source>
        <dbReference type="ARBA" id="ARBA00012759"/>
    </source>
</evidence>
<evidence type="ECO:0000259" key="10">
    <source>
        <dbReference type="PROSITE" id="PS51283"/>
    </source>
</evidence>
<name>A0A1G4K6M6_9SACH</name>
<dbReference type="Proteomes" id="UP000191144">
    <property type="component" value="Chromosome G"/>
</dbReference>
<feature type="compositionally biased region" description="Polar residues" evidence="8">
    <location>
        <begin position="1"/>
        <end position="11"/>
    </location>
</feature>
<dbReference type="InterPro" id="IPR028889">
    <property type="entry name" value="USP"/>
</dbReference>
<dbReference type="GO" id="GO:0004843">
    <property type="term" value="F:cysteine-type deubiquitinase activity"/>
    <property type="evidence" value="ECO:0007669"/>
    <property type="project" value="UniProtKB-EC"/>
</dbReference>
<sequence>MDEQLTQSTEVNSHRKGECSDNNDSQYDGVNEKTGMDPDKSMPGNIGTHIEGSMSLADQRETLSKMHDVSQMHAKEGDKLYVIPSSWFDKFLNPDIKEEAALGPINTSSICRDYDNFILADYNSNPYLSVPQDIYEKLMEWYGLAPGSKTLETVLIKDEQDQLVPEYDRCYVRIHLLKNWTGAQQQRVTPGARKPLFFTISKLGTLKMVMQKCLEIVGDHEPDLDLRMNQFRMWQVEGPQNFGQSSLSSLPYAVDAMTFAKLPVKHRLRPESFEKIVKDLETSVLDLVAEYKSSRSGAHWPSSHFYYNKLQPPKGTVGLSNLGNSCYMNSALQCLVHIPELKDYFLYGNVEREINTSNPLGYSGHIARNFASLIKSLFDEQSPTILSFSPRTFKSTLGLHNPMFAGYLQQDSQEFLAFLLDGLHEDLNRIVDKPFVEKPELSADDDVNDSRIISALAKETKEKHKLRNDSVINDLFTGLYKSTLTCPVCNKVSVTFDPFSDLTLPLPVDSFWNTKVLIFPQNSPPCILEVELSKGSTYQDLKCYVAKAANMNSESLIGAEVFNHAFYNNYESATSNSNYLPINDLASEGDTIVFYEIPRHENVTIFPVLNTKIEKGFRSPRMFGYPFFVALDKDDLDCYGSIRDQLEKHYANLSGDFASFSKLAQSRGSVECPSELLKKKYPNVDFSHYKKDFENTSFDHPMDHLFSIKILNGRSGMIQPPSSVVEPSEIWVPDPRVDLNATTEITTLMNNLTKDIYDHPNLMNQKDEIEEYFMLMNQDQVSDKIDSSPSHMDVDTENGAIENTQSCADLPLGATGEDSACNKLDSVRPILIDHGQAIICQWDNDAAFTVFSNEFEFSWDRPAELRNSELEAVKDQRNKQTQKIITIEDCLDLFSKPEILGTADSWFCPSCREHRQATKQIQLWDTPQVLIMHLKRFENRHSFSDKITDVITFPISGLDMSGHLACKKDNGQDVYDLVAVDNHYGGLGGGHYTAYAKNSEDNKWYYFDDSRVTETDPERSVSEAAYLLFYRRRVQSSTTETAKLQEQLEFWRNEHKLTTQKFNDQQVEFYQENPSDSGEEEQEAEDTADVQKAGACTGITHSVASLEVGNSPLDSSPEENDRRRKLRLLHKNYRSALPNSYDLSSSATSSDISDAGEGLLVQSDEPSSPNL</sequence>
<keyword evidence="4" id="KW-0645">Protease</keyword>
<dbReference type="SMART" id="SM00695">
    <property type="entry name" value="DUSP"/>
    <property type="match status" value="1"/>
</dbReference>
<keyword evidence="12" id="KW-1185">Reference proteome</keyword>
<dbReference type="InterPro" id="IPR050185">
    <property type="entry name" value="Ub_carboxyl-term_hydrolase"/>
</dbReference>
<dbReference type="PROSITE" id="PS00972">
    <property type="entry name" value="USP_1"/>
    <property type="match status" value="1"/>
</dbReference>
<feature type="region of interest" description="Disordered" evidence="8">
    <location>
        <begin position="1071"/>
        <end position="1091"/>
    </location>
</feature>
<evidence type="ECO:0000256" key="2">
    <source>
        <dbReference type="ARBA" id="ARBA00009085"/>
    </source>
</evidence>
<evidence type="ECO:0000313" key="12">
    <source>
        <dbReference type="Proteomes" id="UP000191144"/>
    </source>
</evidence>
<evidence type="ECO:0000256" key="7">
    <source>
        <dbReference type="ARBA" id="ARBA00022807"/>
    </source>
</evidence>
<dbReference type="CDD" id="cd02674">
    <property type="entry name" value="Peptidase_C19R"/>
    <property type="match status" value="1"/>
</dbReference>
<dbReference type="AlphaFoldDB" id="A0A1G4K6M6"/>
<dbReference type="InterPro" id="IPR006615">
    <property type="entry name" value="Pept_C19_DUSP"/>
</dbReference>
<dbReference type="PROSITE" id="PS51283">
    <property type="entry name" value="DUSP"/>
    <property type="match status" value="1"/>
</dbReference>